<dbReference type="Pfam" id="PF07715">
    <property type="entry name" value="Plug"/>
    <property type="match status" value="1"/>
</dbReference>
<dbReference type="AlphaFoldDB" id="A0A5A7N996"/>
<evidence type="ECO:0000256" key="11">
    <source>
        <dbReference type="PROSITE-ProRule" id="PRU01360"/>
    </source>
</evidence>
<keyword evidence="6" id="KW-0408">Iron</keyword>
<evidence type="ECO:0000256" key="7">
    <source>
        <dbReference type="ARBA" id="ARBA00023065"/>
    </source>
</evidence>
<comment type="similarity">
    <text evidence="11 12">Belongs to the TonB-dependent receptor family.</text>
</comment>
<feature type="domain" description="TonB-dependent receptor plug" evidence="14">
    <location>
        <begin position="17"/>
        <end position="122"/>
    </location>
</feature>
<dbReference type="InterPro" id="IPR039426">
    <property type="entry name" value="TonB-dep_rcpt-like"/>
</dbReference>
<keyword evidence="2 11" id="KW-0813">Transport</keyword>
<evidence type="ECO:0000256" key="8">
    <source>
        <dbReference type="ARBA" id="ARBA00023077"/>
    </source>
</evidence>
<dbReference type="Pfam" id="PF00593">
    <property type="entry name" value="TonB_dep_Rec_b-barrel"/>
    <property type="match status" value="1"/>
</dbReference>
<proteinExistence type="inferred from homology"/>
<dbReference type="PROSITE" id="PS52016">
    <property type="entry name" value="TONB_DEPENDENT_REC_3"/>
    <property type="match status" value="1"/>
</dbReference>
<organism evidence="15 16">
    <name type="scientific">Iodidimonas nitroreducens</name>
    <dbReference type="NCBI Taxonomy" id="1236968"/>
    <lineage>
        <taxon>Bacteria</taxon>
        <taxon>Pseudomonadati</taxon>
        <taxon>Pseudomonadota</taxon>
        <taxon>Alphaproteobacteria</taxon>
        <taxon>Iodidimonadales</taxon>
        <taxon>Iodidimonadaceae</taxon>
        <taxon>Iodidimonas</taxon>
    </lineage>
</organism>
<evidence type="ECO:0000256" key="4">
    <source>
        <dbReference type="ARBA" id="ARBA00022496"/>
    </source>
</evidence>
<evidence type="ECO:0000313" key="16">
    <source>
        <dbReference type="Proteomes" id="UP000324996"/>
    </source>
</evidence>
<evidence type="ECO:0000256" key="6">
    <source>
        <dbReference type="ARBA" id="ARBA00023004"/>
    </source>
</evidence>
<dbReference type="GO" id="GO:0009279">
    <property type="term" value="C:cell outer membrane"/>
    <property type="evidence" value="ECO:0007669"/>
    <property type="project" value="UniProtKB-SubCell"/>
</dbReference>
<keyword evidence="16" id="KW-1185">Reference proteome</keyword>
<keyword evidence="9 11" id="KW-0472">Membrane</keyword>
<evidence type="ECO:0000256" key="10">
    <source>
        <dbReference type="ARBA" id="ARBA00023237"/>
    </source>
</evidence>
<evidence type="ECO:0000256" key="2">
    <source>
        <dbReference type="ARBA" id="ARBA00022448"/>
    </source>
</evidence>
<evidence type="ECO:0000256" key="12">
    <source>
        <dbReference type="RuleBase" id="RU003357"/>
    </source>
</evidence>
<dbReference type="EMBL" id="BKCN01000012">
    <property type="protein sequence ID" value="GER04668.1"/>
    <property type="molecule type" value="Genomic_DNA"/>
</dbReference>
<dbReference type="SUPFAM" id="SSF56935">
    <property type="entry name" value="Porins"/>
    <property type="match status" value="1"/>
</dbReference>
<sequence length="740" mass="81021">MLEEIIVTAQKREQAAIDVPITMTTFSPEFLARQGIDEMDRLSDFIPGVRIDEQSVNNPAINVRGITTDNGAATTQPRVSVFQDGVDISRPRGSSIALFDLERVEVLKGPQSTLLGRGAMVGAINFISARPENTTNGSFAAEVGDFDRRKIEGHFNTPIIDDLLLFRIAGQYRERDGHIKNITGEAQSQNPNARLRGSDLQGIGTFALRGSLAYTPESPFSTTLIINYQNDDQPGTSFKSTVVAPTGGDTSPFSFAEFDQGADLGIERELWSATLNSRYEISDVLGFSAITSWRTFDAVELFDADGFQARFLEFIEDASSDQLSHEMRLDYDAGNGFAGFIGANFFYEKGTQRVVSVTDERVFANLILGTPFVGADGQVNLVPGFPDDPFIEEQTNRGENYSYDLFGDASWAVTDRLELTGGVRFSFSDVESALIVPDFSPNRAPSFPNNFVLPLFRIGAAGSGIDERDETFTGITGRIAARYALTDTLNAYISYARGRRPETLEEQGATNLIEIFKEETLNSYEAGLKSSFLGGRMTLDAAVFYYDFNNFLTTIDNPETTTLDAITSDDGEASTIGFEADLRWQVIPELFFFANYGFLDSKISGDEAKFGPKDTVGFVAGDRFRISPKHSFAIGADLLVPIGKGVSFYLNPSYTYTSRIFFTDDNQQSGGVNQQPSFGLADLRGGFQVRDGQLSIGGFVENAFDKNFLIDSGNTGGGFGLPTQIAGPPRMFGLEVRGRF</sequence>
<dbReference type="PANTHER" id="PTHR32552">
    <property type="entry name" value="FERRICHROME IRON RECEPTOR-RELATED"/>
    <property type="match status" value="1"/>
</dbReference>
<dbReference type="RefSeq" id="WP_042085614.1">
    <property type="nucleotide sequence ID" value="NZ_BKCN01000012.1"/>
</dbReference>
<dbReference type="InterPro" id="IPR036942">
    <property type="entry name" value="Beta-barrel_TonB_sf"/>
</dbReference>
<reference evidence="15 16" key="1">
    <citation type="submission" date="2019-09" db="EMBL/GenBank/DDBJ databases">
        <title>NBRP : Genome information of microbial organism related human and environment.</title>
        <authorList>
            <person name="Hattori M."/>
            <person name="Oshima K."/>
            <person name="Inaba H."/>
            <person name="Suda W."/>
            <person name="Sakamoto M."/>
            <person name="Iino T."/>
            <person name="Kitahara M."/>
            <person name="Oshida Y."/>
            <person name="Iida T."/>
            <person name="Kudo T."/>
            <person name="Itoh T."/>
            <person name="Ohkuma M."/>
        </authorList>
    </citation>
    <scope>NUCLEOTIDE SEQUENCE [LARGE SCALE GENOMIC DNA]</scope>
    <source>
        <strain evidence="15 16">Q-1</strain>
    </source>
</reference>
<accession>A0A5A7N996</accession>
<protein>
    <submittedName>
        <fullName evidence="15">TonB-dependent receptor</fullName>
    </submittedName>
</protein>
<gene>
    <name evidence="15" type="ORF">JCM17846_23500</name>
</gene>
<comment type="caution">
    <text evidence="15">The sequence shown here is derived from an EMBL/GenBank/DDBJ whole genome shotgun (WGS) entry which is preliminary data.</text>
</comment>
<keyword evidence="4" id="KW-0410">Iron transport</keyword>
<dbReference type="GO" id="GO:0006826">
    <property type="term" value="P:iron ion transport"/>
    <property type="evidence" value="ECO:0007669"/>
    <property type="project" value="UniProtKB-KW"/>
</dbReference>
<evidence type="ECO:0000256" key="3">
    <source>
        <dbReference type="ARBA" id="ARBA00022452"/>
    </source>
</evidence>
<evidence type="ECO:0000256" key="1">
    <source>
        <dbReference type="ARBA" id="ARBA00004571"/>
    </source>
</evidence>
<name>A0A5A7N996_9PROT</name>
<dbReference type="Gene3D" id="2.40.170.20">
    <property type="entry name" value="TonB-dependent receptor, beta-barrel domain"/>
    <property type="match status" value="1"/>
</dbReference>
<evidence type="ECO:0000313" key="15">
    <source>
        <dbReference type="EMBL" id="GER04668.1"/>
    </source>
</evidence>
<keyword evidence="15" id="KW-0675">Receptor</keyword>
<keyword evidence="5 11" id="KW-0812">Transmembrane</keyword>
<feature type="domain" description="TonB-dependent receptor-like beta-barrel" evidence="13">
    <location>
        <begin position="227"/>
        <end position="702"/>
    </location>
</feature>
<evidence type="ECO:0000256" key="9">
    <source>
        <dbReference type="ARBA" id="ARBA00023136"/>
    </source>
</evidence>
<keyword evidence="8 12" id="KW-0798">TonB box</keyword>
<evidence type="ECO:0000259" key="14">
    <source>
        <dbReference type="Pfam" id="PF07715"/>
    </source>
</evidence>
<dbReference type="InterPro" id="IPR000531">
    <property type="entry name" value="Beta-barrel_TonB"/>
</dbReference>
<keyword evidence="3 11" id="KW-1134">Transmembrane beta strand</keyword>
<keyword evidence="7" id="KW-0406">Ion transport</keyword>
<dbReference type="InterPro" id="IPR012910">
    <property type="entry name" value="Plug_dom"/>
</dbReference>
<evidence type="ECO:0000259" key="13">
    <source>
        <dbReference type="Pfam" id="PF00593"/>
    </source>
</evidence>
<evidence type="ECO:0000256" key="5">
    <source>
        <dbReference type="ARBA" id="ARBA00022692"/>
    </source>
</evidence>
<comment type="subcellular location">
    <subcellularLocation>
        <location evidence="1 11">Cell outer membrane</location>
        <topology evidence="1 11">Multi-pass membrane protein</topology>
    </subcellularLocation>
</comment>
<keyword evidence="10 11" id="KW-0998">Cell outer membrane</keyword>
<dbReference type="PANTHER" id="PTHR32552:SF81">
    <property type="entry name" value="TONB-DEPENDENT OUTER MEMBRANE RECEPTOR"/>
    <property type="match status" value="1"/>
</dbReference>
<dbReference type="Proteomes" id="UP000324996">
    <property type="component" value="Unassembled WGS sequence"/>
</dbReference>